<sequence>MSTGNKMQVDASVILQEAEVRETFLVNRTLLLSQQLLMQKQENQILLDKINGLEADLRKARDDGEE</sequence>
<evidence type="ECO:0000313" key="2">
    <source>
        <dbReference type="Proteomes" id="UP000192074"/>
    </source>
</evidence>
<dbReference type="RefSeq" id="WP_060723186.1">
    <property type="nucleotide sequence ID" value="NZ_LMVK01000004.1"/>
</dbReference>
<comment type="caution">
    <text evidence="1">The sequence shown here is derived from an EMBL/GenBank/DDBJ whole genome shotgun (WGS) entry which is preliminary data.</text>
</comment>
<dbReference type="Proteomes" id="UP000192074">
    <property type="component" value="Unassembled WGS sequence"/>
</dbReference>
<evidence type="ECO:0000313" key="1">
    <source>
        <dbReference type="EMBL" id="CVI15201.1"/>
    </source>
</evidence>
<organism evidence="1 2">
    <name type="scientific">Agrobacterium tumefaciens str. B6</name>
    <dbReference type="NCBI Taxonomy" id="1183423"/>
    <lineage>
        <taxon>Bacteria</taxon>
        <taxon>Pseudomonadati</taxon>
        <taxon>Pseudomonadota</taxon>
        <taxon>Alphaproteobacteria</taxon>
        <taxon>Hyphomicrobiales</taxon>
        <taxon>Rhizobiaceae</taxon>
        <taxon>Rhizobium/Agrobacterium group</taxon>
        <taxon>Agrobacterium</taxon>
        <taxon>Agrobacterium tumefaciens complex</taxon>
    </lineage>
</organism>
<name>A0A822UY66_AGRTU</name>
<gene>
    <name evidence="1" type="ORF">AGR4A_Cc190015</name>
</gene>
<proteinExistence type="predicted"/>
<reference evidence="1 2" key="1">
    <citation type="submission" date="2016-01" db="EMBL/GenBank/DDBJ databases">
        <authorList>
            <person name="Regsiter A."/>
            <person name="william w."/>
        </authorList>
    </citation>
    <scope>NUCLEOTIDE SEQUENCE [LARGE SCALE GENOMIC DNA]</scope>
    <source>
        <strain evidence="1 2">B6</strain>
    </source>
</reference>
<dbReference type="EMBL" id="FCNL01000011">
    <property type="protein sequence ID" value="CVI15201.1"/>
    <property type="molecule type" value="Genomic_DNA"/>
</dbReference>
<dbReference type="AlphaFoldDB" id="A0A822UY66"/>
<accession>A0A822UY66</accession>
<protein>
    <submittedName>
        <fullName evidence="1">Uncharacterized protein</fullName>
    </submittedName>
</protein>